<keyword evidence="1" id="KW-1133">Transmembrane helix</keyword>
<organism evidence="2 3">
    <name type="scientific">Aspergillus pseudoustus</name>
    <dbReference type="NCBI Taxonomy" id="1810923"/>
    <lineage>
        <taxon>Eukaryota</taxon>
        <taxon>Fungi</taxon>
        <taxon>Dikarya</taxon>
        <taxon>Ascomycota</taxon>
        <taxon>Pezizomycotina</taxon>
        <taxon>Eurotiomycetes</taxon>
        <taxon>Eurotiomycetidae</taxon>
        <taxon>Eurotiales</taxon>
        <taxon>Aspergillaceae</taxon>
        <taxon>Aspergillus</taxon>
        <taxon>Aspergillus subgen. Nidulantes</taxon>
    </lineage>
</organism>
<dbReference type="Proteomes" id="UP001610446">
    <property type="component" value="Unassembled WGS sequence"/>
</dbReference>
<evidence type="ECO:0000313" key="3">
    <source>
        <dbReference type="Proteomes" id="UP001610446"/>
    </source>
</evidence>
<name>A0ABR4IF88_9EURO</name>
<keyword evidence="3" id="KW-1185">Reference proteome</keyword>
<reference evidence="2 3" key="1">
    <citation type="submission" date="2024-07" db="EMBL/GenBank/DDBJ databases">
        <title>Section-level genome sequencing and comparative genomics of Aspergillus sections Usti and Cavernicolus.</title>
        <authorList>
            <consortium name="Lawrence Berkeley National Laboratory"/>
            <person name="Nybo J.L."/>
            <person name="Vesth T.C."/>
            <person name="Theobald S."/>
            <person name="Frisvad J.C."/>
            <person name="Larsen T.O."/>
            <person name="Kjaerboelling I."/>
            <person name="Rothschild-Mancinelli K."/>
            <person name="Lyhne E.K."/>
            <person name="Kogle M.E."/>
            <person name="Barry K."/>
            <person name="Clum A."/>
            <person name="Na H."/>
            <person name="Ledsgaard L."/>
            <person name="Lin J."/>
            <person name="Lipzen A."/>
            <person name="Kuo A."/>
            <person name="Riley R."/>
            <person name="Mondo S."/>
            <person name="Labutti K."/>
            <person name="Haridas S."/>
            <person name="Pangalinan J."/>
            <person name="Salamov A.A."/>
            <person name="Simmons B.A."/>
            <person name="Magnuson J.K."/>
            <person name="Chen J."/>
            <person name="Drula E."/>
            <person name="Henrissat B."/>
            <person name="Wiebenga A."/>
            <person name="Lubbers R.J."/>
            <person name="Gomes A.C."/>
            <person name="Makela M.R."/>
            <person name="Stajich J."/>
            <person name="Grigoriev I.V."/>
            <person name="Mortensen U.H."/>
            <person name="De Vries R.P."/>
            <person name="Baker S.E."/>
            <person name="Andersen M.R."/>
        </authorList>
    </citation>
    <scope>NUCLEOTIDE SEQUENCE [LARGE SCALE GENOMIC DNA]</scope>
    <source>
        <strain evidence="2 3">CBS 123904</strain>
    </source>
</reference>
<sequence>MYPLRDVSFFFPSSQPLSLLFSSLGEWLFSFLIVCPLKQASWMGFYLHSAYIYNKLADLIGTNVLVLPKIVEETGFK</sequence>
<evidence type="ECO:0000313" key="2">
    <source>
        <dbReference type="EMBL" id="KAL2826385.1"/>
    </source>
</evidence>
<keyword evidence="1" id="KW-0812">Transmembrane</keyword>
<proteinExistence type="predicted"/>
<protein>
    <submittedName>
        <fullName evidence="2">Uncharacterized protein</fullName>
    </submittedName>
</protein>
<dbReference type="EMBL" id="JBFXLU010000441">
    <property type="protein sequence ID" value="KAL2826385.1"/>
    <property type="molecule type" value="Genomic_DNA"/>
</dbReference>
<gene>
    <name evidence="2" type="ORF">BJY01DRAFT_147769</name>
</gene>
<keyword evidence="1" id="KW-0472">Membrane</keyword>
<accession>A0ABR4IF88</accession>
<feature type="transmembrane region" description="Helical" evidence="1">
    <location>
        <begin position="20"/>
        <end position="37"/>
    </location>
</feature>
<evidence type="ECO:0000256" key="1">
    <source>
        <dbReference type="SAM" id="Phobius"/>
    </source>
</evidence>
<comment type="caution">
    <text evidence="2">The sequence shown here is derived from an EMBL/GenBank/DDBJ whole genome shotgun (WGS) entry which is preliminary data.</text>
</comment>